<dbReference type="EMBL" id="MN739271">
    <property type="protein sequence ID" value="QHS96286.1"/>
    <property type="molecule type" value="Genomic_DNA"/>
</dbReference>
<proteinExistence type="predicted"/>
<organism evidence="1">
    <name type="scientific">viral metagenome</name>
    <dbReference type="NCBI Taxonomy" id="1070528"/>
    <lineage>
        <taxon>unclassified sequences</taxon>
        <taxon>metagenomes</taxon>
        <taxon>organismal metagenomes</taxon>
    </lineage>
</organism>
<evidence type="ECO:0000313" key="1">
    <source>
        <dbReference type="EMBL" id="QHS96286.1"/>
    </source>
</evidence>
<name>A0A6C0BVM2_9ZZZZ</name>
<sequence>MSAGKSANNAVDAWKEKIGRVLLDLPERHAIYAARIRVYSVVIDYHREPPTIPVRLIRATDSSERPTLAGWKLRIHVQNVAAMIRPVQSFVLDKYGLTPVKETLGDYWRWYVQEYYTGGRDRAIGQMK</sequence>
<reference evidence="1" key="1">
    <citation type="journal article" date="2020" name="Nature">
        <title>Giant virus diversity and host interactions through global metagenomics.</title>
        <authorList>
            <person name="Schulz F."/>
            <person name="Roux S."/>
            <person name="Paez-Espino D."/>
            <person name="Jungbluth S."/>
            <person name="Walsh D.A."/>
            <person name="Denef V.J."/>
            <person name="McMahon K.D."/>
            <person name="Konstantinidis K.T."/>
            <person name="Eloe-Fadrosh E.A."/>
            <person name="Kyrpides N.C."/>
            <person name="Woyke T."/>
        </authorList>
    </citation>
    <scope>NUCLEOTIDE SEQUENCE</scope>
    <source>
        <strain evidence="1">GVMAG-M-3300020166-18</strain>
    </source>
</reference>
<accession>A0A6C0BVM2</accession>
<dbReference type="AlphaFoldDB" id="A0A6C0BVM2"/>
<protein>
    <submittedName>
        <fullName evidence="1">Uncharacterized protein</fullName>
    </submittedName>
</protein>